<dbReference type="EMBL" id="RXFT01000026">
    <property type="protein sequence ID" value="RUR71860.1"/>
    <property type="molecule type" value="Genomic_DNA"/>
</dbReference>
<proteinExistence type="predicted"/>
<comment type="caution">
    <text evidence="1">The sequence shown here is derived from an EMBL/GenBank/DDBJ whole genome shotgun (WGS) entry which is preliminary data.</text>
</comment>
<dbReference type="RefSeq" id="WP_126025913.1">
    <property type="nucleotide sequence ID" value="NZ_RXFT01000026.1"/>
</dbReference>
<name>A0A433MVM2_9BURK</name>
<organism evidence="1 2">
    <name type="scientific">Variovorax guangxiensis</name>
    <dbReference type="NCBI Taxonomy" id="1775474"/>
    <lineage>
        <taxon>Bacteria</taxon>
        <taxon>Pseudomonadati</taxon>
        <taxon>Pseudomonadota</taxon>
        <taxon>Betaproteobacteria</taxon>
        <taxon>Burkholderiales</taxon>
        <taxon>Comamonadaceae</taxon>
        <taxon>Variovorax</taxon>
    </lineage>
</organism>
<evidence type="ECO:0000313" key="2">
    <source>
        <dbReference type="Proteomes" id="UP000281118"/>
    </source>
</evidence>
<dbReference type="OrthoDB" id="9135482at2"/>
<sequence>MSTKALPERAKHRLRLAAGLLRSEGHTFDVPRDEFYDQVQKALAGLSAERQARLKSLVDWVEVYDNALPSQVPTSSKRS</sequence>
<reference evidence="1 2" key="1">
    <citation type="submission" date="2018-12" db="EMBL/GenBank/DDBJ databases">
        <title>The genome sequences of Variovorax guangxiensis DSM 27352.</title>
        <authorList>
            <person name="Gao J."/>
            <person name="Sun J."/>
        </authorList>
    </citation>
    <scope>NUCLEOTIDE SEQUENCE [LARGE SCALE GENOMIC DNA]</scope>
    <source>
        <strain evidence="1 2">DSM 27352</strain>
    </source>
</reference>
<protein>
    <submittedName>
        <fullName evidence="1">Uncharacterized protein</fullName>
    </submittedName>
</protein>
<dbReference type="Proteomes" id="UP000281118">
    <property type="component" value="Unassembled WGS sequence"/>
</dbReference>
<dbReference type="AlphaFoldDB" id="A0A433MVM2"/>
<evidence type="ECO:0000313" key="1">
    <source>
        <dbReference type="EMBL" id="RUR71860.1"/>
    </source>
</evidence>
<gene>
    <name evidence="1" type="ORF">EJP67_32920</name>
</gene>
<accession>A0A433MVM2</accession>